<dbReference type="AlphaFoldDB" id="A0A448T8W9"/>
<dbReference type="Pfam" id="PF01648">
    <property type="entry name" value="ACPS"/>
    <property type="match status" value="1"/>
</dbReference>
<dbReference type="GO" id="GO:0000287">
    <property type="term" value="F:magnesium ion binding"/>
    <property type="evidence" value="ECO:0007669"/>
    <property type="project" value="InterPro"/>
</dbReference>
<evidence type="ECO:0000256" key="2">
    <source>
        <dbReference type="ARBA" id="ARBA00022679"/>
    </source>
</evidence>
<dbReference type="InterPro" id="IPR008278">
    <property type="entry name" value="4-PPantetheinyl_Trfase_dom"/>
</dbReference>
<dbReference type="GO" id="GO:0008897">
    <property type="term" value="F:holo-[acyl-carrier-protein] synthase activity"/>
    <property type="evidence" value="ECO:0007669"/>
    <property type="project" value="InterPro"/>
</dbReference>
<dbReference type="EMBL" id="LR134495">
    <property type="protein sequence ID" value="VEI76371.1"/>
    <property type="molecule type" value="Genomic_DNA"/>
</dbReference>
<dbReference type="InterPro" id="IPR037143">
    <property type="entry name" value="4-PPantetheinyl_Trfase_dom_sf"/>
</dbReference>
<organism evidence="4 5">
    <name type="scientific">Mannheimia haemolytica</name>
    <name type="common">Pasteurella haemolytica</name>
    <dbReference type="NCBI Taxonomy" id="75985"/>
    <lineage>
        <taxon>Bacteria</taxon>
        <taxon>Pseudomonadati</taxon>
        <taxon>Pseudomonadota</taxon>
        <taxon>Gammaproteobacteria</taxon>
        <taxon>Pasteurellales</taxon>
        <taxon>Pasteurellaceae</taxon>
        <taxon>Mannheimia</taxon>
    </lineage>
</organism>
<protein>
    <submittedName>
        <fullName evidence="4">Holo-(Acyl carrier protein) synthase 2</fullName>
    </submittedName>
</protein>
<dbReference type="GO" id="GO:0019878">
    <property type="term" value="P:lysine biosynthetic process via aminoadipic acid"/>
    <property type="evidence" value="ECO:0007669"/>
    <property type="project" value="TreeGrafter"/>
</dbReference>
<evidence type="ECO:0000313" key="4">
    <source>
        <dbReference type="EMBL" id="VEI76371.1"/>
    </source>
</evidence>
<evidence type="ECO:0000256" key="1">
    <source>
        <dbReference type="ARBA" id="ARBA00010990"/>
    </source>
</evidence>
<dbReference type="SUPFAM" id="SSF56214">
    <property type="entry name" value="4'-phosphopantetheinyl transferase"/>
    <property type="match status" value="2"/>
</dbReference>
<feature type="domain" description="4'-phosphopantetheinyl transferase" evidence="3">
    <location>
        <begin position="104"/>
        <end position="175"/>
    </location>
</feature>
<reference evidence="4" key="1">
    <citation type="submission" date="2018-12" db="EMBL/GenBank/DDBJ databases">
        <authorList>
            <consortium name="Pathogen Informatics"/>
        </authorList>
    </citation>
    <scope>NUCLEOTIDE SEQUENCE [LARGE SCALE GENOMIC DNA]</scope>
    <source>
        <strain evidence="4">NCTC10643</strain>
    </source>
</reference>
<dbReference type="Proteomes" id="UP000271188">
    <property type="component" value="Chromosome"/>
</dbReference>
<evidence type="ECO:0000259" key="3">
    <source>
        <dbReference type="Pfam" id="PF01648"/>
    </source>
</evidence>
<comment type="similarity">
    <text evidence="1">Belongs to the P-Pant transferase superfamily. Gsp/Sfp/HetI/AcpT family.</text>
</comment>
<keyword evidence="2" id="KW-0808">Transferase</keyword>
<proteinExistence type="inferred from homology"/>
<accession>A0A448T8W9</accession>
<dbReference type="RefSeq" id="WP_126301612.1">
    <property type="nucleotide sequence ID" value="NZ_LR134495.1"/>
</dbReference>
<name>A0A448T8W9_MANHA</name>
<dbReference type="InterPro" id="IPR050559">
    <property type="entry name" value="P-Pant_transferase_sf"/>
</dbReference>
<dbReference type="PANTHER" id="PTHR12215:SF10">
    <property type="entry name" value="L-AMINOADIPATE-SEMIALDEHYDE DEHYDROGENASE-PHOSPHOPANTETHEINYL TRANSFERASE"/>
    <property type="match status" value="1"/>
</dbReference>
<dbReference type="GO" id="GO:0005829">
    <property type="term" value="C:cytosol"/>
    <property type="evidence" value="ECO:0007669"/>
    <property type="project" value="TreeGrafter"/>
</dbReference>
<evidence type="ECO:0000313" key="5">
    <source>
        <dbReference type="Proteomes" id="UP000271188"/>
    </source>
</evidence>
<sequence>MQNFANIEIAFIHRQEVLPNDFAYPEMPSGLTTKQVQKWQSRRAALFLLTELFKKHRLDLGLLADMQRFPSGRPFVNSEQIDFNISHSGEWIAVIFSHSFAKLAVGIDIEHPQKIRRYHDLICHYGNTEEQNVLLAHPSPILSNLAERFYLSWCLREAVLKSQGVGIVKLSEVKHLPLEKQIFSAHCPSGKLHFVSELPFYLSYFYQQPQNMLLSEPLLYCWQQGQFQPMKCQSLIYDVN</sequence>
<gene>
    <name evidence="4" type="ORF">NCTC10643_00818</name>
</gene>
<dbReference type="PANTHER" id="PTHR12215">
    <property type="entry name" value="PHOSPHOPANTETHEINE TRANSFERASE"/>
    <property type="match status" value="1"/>
</dbReference>
<dbReference type="Gene3D" id="3.90.470.20">
    <property type="entry name" value="4'-phosphopantetheinyl transferase domain"/>
    <property type="match status" value="1"/>
</dbReference>